<dbReference type="OrthoDB" id="9518664at2759"/>
<dbReference type="InterPro" id="IPR036186">
    <property type="entry name" value="Serpin_sf"/>
</dbReference>
<feature type="domain" description="Serpin" evidence="2">
    <location>
        <begin position="1"/>
        <end position="93"/>
    </location>
</feature>
<dbReference type="SUPFAM" id="SSF56574">
    <property type="entry name" value="Serpins"/>
    <property type="match status" value="1"/>
</dbReference>
<dbReference type="PROSITE" id="PS00284">
    <property type="entry name" value="SERPIN"/>
    <property type="match status" value="1"/>
</dbReference>
<dbReference type="InterPro" id="IPR023795">
    <property type="entry name" value="Serpin_CS"/>
</dbReference>
<dbReference type="PANTHER" id="PTHR11461">
    <property type="entry name" value="SERINE PROTEASE INHIBITOR, SERPIN"/>
    <property type="match status" value="1"/>
</dbReference>
<dbReference type="Gene3D" id="3.30.497.10">
    <property type="entry name" value="Antithrombin, subunit I, domain 2"/>
    <property type="match status" value="1"/>
</dbReference>
<accession>A0A0B1SE19</accession>
<comment type="similarity">
    <text evidence="1">Belongs to the serpin family.</text>
</comment>
<sequence>MKDMLQQLGIKQLFGGNCDLRGISEKEELCVDDVIHKAIIEVNEEGTEAAAVTAVRMKTTSISARMEPIRFRADHPFVYGIYCGDEPIFFGQYC</sequence>
<evidence type="ECO:0000313" key="4">
    <source>
        <dbReference type="Proteomes" id="UP000053660"/>
    </source>
</evidence>
<proteinExistence type="inferred from homology"/>
<dbReference type="Pfam" id="PF00079">
    <property type="entry name" value="Serpin"/>
    <property type="match status" value="1"/>
</dbReference>
<evidence type="ECO:0000259" key="2">
    <source>
        <dbReference type="Pfam" id="PF00079"/>
    </source>
</evidence>
<evidence type="ECO:0000256" key="1">
    <source>
        <dbReference type="ARBA" id="ARBA00009500"/>
    </source>
</evidence>
<name>A0A0B1SE19_OESDE</name>
<keyword evidence="4" id="KW-1185">Reference proteome</keyword>
<dbReference type="InterPro" id="IPR042178">
    <property type="entry name" value="Serpin_sf_1"/>
</dbReference>
<evidence type="ECO:0000313" key="3">
    <source>
        <dbReference type="EMBL" id="KHJ81787.1"/>
    </source>
</evidence>
<organism evidence="3 4">
    <name type="scientific">Oesophagostomum dentatum</name>
    <name type="common">Nodular worm</name>
    <dbReference type="NCBI Taxonomy" id="61180"/>
    <lineage>
        <taxon>Eukaryota</taxon>
        <taxon>Metazoa</taxon>
        <taxon>Ecdysozoa</taxon>
        <taxon>Nematoda</taxon>
        <taxon>Chromadorea</taxon>
        <taxon>Rhabditida</taxon>
        <taxon>Rhabditina</taxon>
        <taxon>Rhabditomorpha</taxon>
        <taxon>Strongyloidea</taxon>
        <taxon>Strongylidae</taxon>
        <taxon>Oesophagostomum</taxon>
    </lineage>
</organism>
<dbReference type="AlphaFoldDB" id="A0A0B1SE19"/>
<reference evidence="3 4" key="1">
    <citation type="submission" date="2014-03" db="EMBL/GenBank/DDBJ databases">
        <title>Draft genome of the hookworm Oesophagostomum dentatum.</title>
        <authorList>
            <person name="Mitreva M."/>
        </authorList>
    </citation>
    <scope>NUCLEOTIDE SEQUENCE [LARGE SCALE GENOMIC DNA]</scope>
    <source>
        <strain evidence="3 4">OD-Hann</strain>
    </source>
</reference>
<dbReference type="Proteomes" id="UP000053660">
    <property type="component" value="Unassembled WGS sequence"/>
</dbReference>
<dbReference type="GO" id="GO:0005615">
    <property type="term" value="C:extracellular space"/>
    <property type="evidence" value="ECO:0007669"/>
    <property type="project" value="InterPro"/>
</dbReference>
<dbReference type="PANTHER" id="PTHR11461:SF211">
    <property type="entry name" value="GH10112P-RELATED"/>
    <property type="match status" value="1"/>
</dbReference>
<protein>
    <recommendedName>
        <fullName evidence="2">Serpin domain-containing protein</fullName>
    </recommendedName>
</protein>
<dbReference type="InterPro" id="IPR023796">
    <property type="entry name" value="Serpin_dom"/>
</dbReference>
<dbReference type="GO" id="GO:0004867">
    <property type="term" value="F:serine-type endopeptidase inhibitor activity"/>
    <property type="evidence" value="ECO:0007669"/>
    <property type="project" value="InterPro"/>
</dbReference>
<gene>
    <name evidence="3" type="ORF">OESDEN_18525</name>
</gene>
<dbReference type="EMBL" id="KN585552">
    <property type="protein sequence ID" value="KHJ81787.1"/>
    <property type="molecule type" value="Genomic_DNA"/>
</dbReference>
<dbReference type="InterPro" id="IPR000215">
    <property type="entry name" value="Serpin_fam"/>
</dbReference>